<reference evidence="2" key="1">
    <citation type="journal article" date="2020" name="mSystems">
        <title>Genome- and Community-Level Interaction Insights into Carbon Utilization and Element Cycling Functions of Hydrothermarchaeota in Hydrothermal Sediment.</title>
        <authorList>
            <person name="Zhou Z."/>
            <person name="Liu Y."/>
            <person name="Xu W."/>
            <person name="Pan J."/>
            <person name="Luo Z.H."/>
            <person name="Li M."/>
        </authorList>
    </citation>
    <scope>NUCLEOTIDE SEQUENCE [LARGE SCALE GENOMIC DNA]</scope>
    <source>
        <strain evidence="2">SpSt-648</strain>
    </source>
</reference>
<evidence type="ECO:0000313" key="2">
    <source>
        <dbReference type="EMBL" id="HGQ73572.1"/>
    </source>
</evidence>
<dbReference type="AlphaFoldDB" id="A0A7C4NR31"/>
<organism evidence="2">
    <name type="scientific">Staphylothermus marinus</name>
    <dbReference type="NCBI Taxonomy" id="2280"/>
    <lineage>
        <taxon>Archaea</taxon>
        <taxon>Thermoproteota</taxon>
        <taxon>Thermoprotei</taxon>
        <taxon>Desulfurococcales</taxon>
        <taxon>Desulfurococcaceae</taxon>
        <taxon>Staphylothermus</taxon>
    </lineage>
</organism>
<dbReference type="EMBL" id="DTBP01000008">
    <property type="protein sequence ID" value="HGQ73572.1"/>
    <property type="molecule type" value="Genomic_DNA"/>
</dbReference>
<keyword evidence="1" id="KW-0812">Transmembrane</keyword>
<sequence length="192" mass="21921">MEIRDRFVYLLKKIISIKTVSYTLLILTLTLQAYLYYSTAYELYGVEMSRGGKGYVSDEVLYVSSARVILNKVFNIKPRLNNTYYGLTLIYNSSVIDRDGFVEAILDSGLNIVVRDTRYVRLDAVYVETSSEADAKKLVESLKNRGLIIDVIWGWRLSDNANINNYYNLEHASLIKYLIGLAITLGSNNPIY</sequence>
<gene>
    <name evidence="2" type="ORF">ENU20_00635</name>
</gene>
<evidence type="ECO:0000256" key="1">
    <source>
        <dbReference type="SAM" id="Phobius"/>
    </source>
</evidence>
<accession>A0A7C4NR31</accession>
<name>A0A7C4NR31_STAMA</name>
<keyword evidence="1" id="KW-1133">Transmembrane helix</keyword>
<protein>
    <submittedName>
        <fullName evidence="2">Uncharacterized protein</fullName>
    </submittedName>
</protein>
<comment type="caution">
    <text evidence="2">The sequence shown here is derived from an EMBL/GenBank/DDBJ whole genome shotgun (WGS) entry which is preliminary data.</text>
</comment>
<keyword evidence="1" id="KW-0472">Membrane</keyword>
<feature type="transmembrane region" description="Helical" evidence="1">
    <location>
        <begin position="20"/>
        <end position="37"/>
    </location>
</feature>
<proteinExistence type="predicted"/>